<evidence type="ECO:0000256" key="2">
    <source>
        <dbReference type="ARBA" id="ARBA00009077"/>
    </source>
</evidence>
<dbReference type="RefSeq" id="WP_307240709.1">
    <property type="nucleotide sequence ID" value="NZ_JAUSUZ010000001.1"/>
</dbReference>
<comment type="caution">
    <text evidence="10">The sequence shown here is derived from an EMBL/GenBank/DDBJ whole genome shotgun (WGS) entry which is preliminary data.</text>
</comment>
<dbReference type="InterPro" id="IPR015424">
    <property type="entry name" value="PyrdxlP-dep_Trfase"/>
</dbReference>
<dbReference type="PROSITE" id="PS00868">
    <property type="entry name" value="CYS_MET_METAB_PP"/>
    <property type="match status" value="1"/>
</dbReference>
<dbReference type="InterPro" id="IPR015421">
    <property type="entry name" value="PyrdxlP-dep_Trfase_major"/>
</dbReference>
<dbReference type="PANTHER" id="PTHR11808:SF15">
    <property type="entry name" value="CYSTATHIONINE GAMMA-LYASE"/>
    <property type="match status" value="1"/>
</dbReference>
<feature type="modified residue" description="N6-(pyridoxal phosphate)lysine" evidence="8">
    <location>
        <position position="199"/>
    </location>
</feature>
<keyword evidence="11" id="KW-1185">Reference proteome</keyword>
<dbReference type="PIRSF" id="PIRSF001434">
    <property type="entry name" value="CGS"/>
    <property type="match status" value="1"/>
</dbReference>
<dbReference type="FunFam" id="3.90.1150.10:FF:000008">
    <property type="entry name" value="Cystathionine gamma-synthase"/>
    <property type="match status" value="1"/>
</dbReference>
<evidence type="ECO:0000313" key="10">
    <source>
        <dbReference type="EMBL" id="MDQ0366981.1"/>
    </source>
</evidence>
<evidence type="ECO:0000256" key="7">
    <source>
        <dbReference type="ARBA" id="ARBA00083849"/>
    </source>
</evidence>
<evidence type="ECO:0000256" key="1">
    <source>
        <dbReference type="ARBA" id="ARBA00001933"/>
    </source>
</evidence>
<proteinExistence type="inferred from homology"/>
<dbReference type="GO" id="GO:0019346">
    <property type="term" value="P:transsulfuration"/>
    <property type="evidence" value="ECO:0007669"/>
    <property type="project" value="InterPro"/>
</dbReference>
<dbReference type="InterPro" id="IPR054542">
    <property type="entry name" value="Cys_met_metab_PP"/>
</dbReference>
<sequence length="379" mass="40529">MTHGFETLAIHAGQDPEARTGAVVPPIFQTSTYAQDAVGSPRLGYEYSRSGNPTRDALQECLAAIEGGRRAFAFASGLAAEDTLLRAVLRPGDHVIIPDDAYGGTFRLFAKVAERWGLSWSAVDLTDVDMVRTAMTPHTRMIWVETPTNPLLSIADIAVLAAVAHEREALLVVDNTFASPYLQQPLALGADVVVHSTTKYLGGHSDVVGGALIASDAELIEQIGFHQNAMGAINGPFDAWLTLRGVKTLGVRMDRHCDNAEKIAEYLTRQSAVSQVIYPGLESHPGHDVAAKQMRRYGGMISFRAAGGPEAAERICNSTKLFVLAESLGGVESLIEHPGRMTHASTAGSPLEVPADLVRLSVGIETVDDLLADLEAALR</sequence>
<keyword evidence="3 8" id="KW-0663">Pyridoxal phosphate</keyword>
<evidence type="ECO:0000256" key="5">
    <source>
        <dbReference type="ARBA" id="ARBA00066530"/>
    </source>
</evidence>
<dbReference type="Pfam" id="PF01053">
    <property type="entry name" value="Cys_Met_Meta_PP"/>
    <property type="match status" value="1"/>
</dbReference>
<evidence type="ECO:0000256" key="6">
    <source>
        <dbReference type="ARBA" id="ARBA00068008"/>
    </source>
</evidence>
<protein>
    <recommendedName>
        <fullName evidence="6">Cystathionine gamma-synthase</fullName>
        <ecNumber evidence="5">2.5.1.48</ecNumber>
    </recommendedName>
    <alternativeName>
        <fullName evidence="7">O-succinylhomoserine (thiol)-lyase</fullName>
    </alternativeName>
</protein>
<comment type="cofactor">
    <cofactor evidence="1 9">
        <name>pyridoxal 5'-phosphate</name>
        <dbReference type="ChEBI" id="CHEBI:597326"/>
    </cofactor>
</comment>
<dbReference type="AlphaFoldDB" id="A0AAE3W018"/>
<dbReference type="GO" id="GO:0004123">
    <property type="term" value="F:cystathionine gamma-lyase activity"/>
    <property type="evidence" value="ECO:0007669"/>
    <property type="project" value="TreeGrafter"/>
</dbReference>
<dbReference type="GO" id="GO:0030170">
    <property type="term" value="F:pyridoxal phosphate binding"/>
    <property type="evidence" value="ECO:0007669"/>
    <property type="project" value="InterPro"/>
</dbReference>
<dbReference type="GO" id="GO:0005737">
    <property type="term" value="C:cytoplasm"/>
    <property type="evidence" value="ECO:0007669"/>
    <property type="project" value="TreeGrafter"/>
</dbReference>
<name>A0AAE3W018_9ACTN</name>
<dbReference type="InterPro" id="IPR000277">
    <property type="entry name" value="Cys/Met-Metab_PyrdxlP-dep_enz"/>
</dbReference>
<organism evidence="10 11">
    <name type="scientific">Catenuloplanes indicus</name>
    <dbReference type="NCBI Taxonomy" id="137267"/>
    <lineage>
        <taxon>Bacteria</taxon>
        <taxon>Bacillati</taxon>
        <taxon>Actinomycetota</taxon>
        <taxon>Actinomycetes</taxon>
        <taxon>Micromonosporales</taxon>
        <taxon>Micromonosporaceae</taxon>
        <taxon>Catenuloplanes</taxon>
    </lineage>
</organism>
<comment type="similarity">
    <text evidence="2 9">Belongs to the trans-sulfuration enzymes family.</text>
</comment>
<accession>A0AAE3W018</accession>
<dbReference type="Gene3D" id="3.90.1150.10">
    <property type="entry name" value="Aspartate Aminotransferase, domain 1"/>
    <property type="match status" value="1"/>
</dbReference>
<comment type="catalytic activity">
    <reaction evidence="4">
        <text>O-succinyl-L-homoserine + L-cysteine = L,L-cystathionine + succinate + H(+)</text>
        <dbReference type="Rhea" id="RHEA:20397"/>
        <dbReference type="ChEBI" id="CHEBI:15378"/>
        <dbReference type="ChEBI" id="CHEBI:30031"/>
        <dbReference type="ChEBI" id="CHEBI:35235"/>
        <dbReference type="ChEBI" id="CHEBI:57661"/>
        <dbReference type="ChEBI" id="CHEBI:58161"/>
        <dbReference type="EC" id="2.5.1.48"/>
    </reaction>
</comment>
<dbReference type="InterPro" id="IPR015422">
    <property type="entry name" value="PyrdxlP-dep_Trfase_small"/>
</dbReference>
<dbReference type="EMBL" id="JAUSUZ010000001">
    <property type="protein sequence ID" value="MDQ0366981.1"/>
    <property type="molecule type" value="Genomic_DNA"/>
</dbReference>
<dbReference type="CDD" id="cd00614">
    <property type="entry name" value="CGS_like"/>
    <property type="match status" value="1"/>
</dbReference>
<dbReference type="NCBIfam" id="NF005871">
    <property type="entry name" value="PRK07811.1"/>
    <property type="match status" value="1"/>
</dbReference>
<evidence type="ECO:0000256" key="9">
    <source>
        <dbReference type="RuleBase" id="RU362118"/>
    </source>
</evidence>
<keyword evidence="10" id="KW-0808">Transferase</keyword>
<dbReference type="Gene3D" id="3.40.640.10">
    <property type="entry name" value="Type I PLP-dependent aspartate aminotransferase-like (Major domain)"/>
    <property type="match status" value="1"/>
</dbReference>
<evidence type="ECO:0000256" key="3">
    <source>
        <dbReference type="ARBA" id="ARBA00022898"/>
    </source>
</evidence>
<dbReference type="FunFam" id="3.40.640.10:FF:000009">
    <property type="entry name" value="Cystathionine gamma-synthase homolog"/>
    <property type="match status" value="1"/>
</dbReference>
<gene>
    <name evidence="10" type="ORF">J2S42_003650</name>
</gene>
<evidence type="ECO:0000313" key="11">
    <source>
        <dbReference type="Proteomes" id="UP001240236"/>
    </source>
</evidence>
<reference evidence="10 11" key="1">
    <citation type="submission" date="2023-07" db="EMBL/GenBank/DDBJ databases">
        <title>Sequencing the genomes of 1000 actinobacteria strains.</title>
        <authorList>
            <person name="Klenk H.-P."/>
        </authorList>
    </citation>
    <scope>NUCLEOTIDE SEQUENCE [LARGE SCALE GENOMIC DNA]</scope>
    <source>
        <strain evidence="10 11">DSM 44709</strain>
    </source>
</reference>
<dbReference type="GO" id="GO:0003962">
    <property type="term" value="F:cystathionine gamma-synthase activity"/>
    <property type="evidence" value="ECO:0007669"/>
    <property type="project" value="UniProtKB-EC"/>
</dbReference>
<dbReference type="Proteomes" id="UP001240236">
    <property type="component" value="Unassembled WGS sequence"/>
</dbReference>
<dbReference type="GO" id="GO:0019343">
    <property type="term" value="P:cysteine biosynthetic process via cystathionine"/>
    <property type="evidence" value="ECO:0007669"/>
    <property type="project" value="TreeGrafter"/>
</dbReference>
<evidence type="ECO:0000256" key="4">
    <source>
        <dbReference type="ARBA" id="ARBA00051441"/>
    </source>
</evidence>
<dbReference type="SUPFAM" id="SSF53383">
    <property type="entry name" value="PLP-dependent transferases"/>
    <property type="match status" value="1"/>
</dbReference>
<evidence type="ECO:0000256" key="8">
    <source>
        <dbReference type="PIRSR" id="PIRSR001434-2"/>
    </source>
</evidence>
<dbReference type="PANTHER" id="PTHR11808">
    <property type="entry name" value="TRANS-SULFURATION ENZYME FAMILY MEMBER"/>
    <property type="match status" value="1"/>
</dbReference>
<dbReference type="EC" id="2.5.1.48" evidence="5"/>